<keyword evidence="2" id="KW-0805">Transcription regulation</keyword>
<dbReference type="PANTHER" id="PTHR47424">
    <property type="entry name" value="REGULATORY PROTEIN GAL4"/>
    <property type="match status" value="1"/>
</dbReference>
<dbReference type="GO" id="GO:0008270">
    <property type="term" value="F:zinc ion binding"/>
    <property type="evidence" value="ECO:0007669"/>
    <property type="project" value="InterPro"/>
</dbReference>
<dbReference type="Pfam" id="PF04082">
    <property type="entry name" value="Fungal_trans"/>
    <property type="match status" value="1"/>
</dbReference>
<evidence type="ECO:0000256" key="4">
    <source>
        <dbReference type="ARBA" id="ARBA00023242"/>
    </source>
</evidence>
<keyword evidence="1" id="KW-0479">Metal-binding</keyword>
<dbReference type="Gene3D" id="4.10.240.10">
    <property type="entry name" value="Zn(2)-C6 fungal-type DNA-binding domain"/>
    <property type="match status" value="1"/>
</dbReference>
<evidence type="ECO:0000313" key="7">
    <source>
        <dbReference type="EMBL" id="OSS55162.1"/>
    </source>
</evidence>
<dbReference type="GO" id="GO:0006351">
    <property type="term" value="P:DNA-templated transcription"/>
    <property type="evidence" value="ECO:0007669"/>
    <property type="project" value="InterPro"/>
</dbReference>
<dbReference type="InParanoid" id="A0A1Y2MGN9"/>
<feature type="region of interest" description="Disordered" evidence="5">
    <location>
        <begin position="649"/>
        <end position="681"/>
    </location>
</feature>
<organism evidence="7 8">
    <name type="scientific">Epicoccum nigrum</name>
    <name type="common">Soil fungus</name>
    <name type="synonym">Epicoccum purpurascens</name>
    <dbReference type="NCBI Taxonomy" id="105696"/>
    <lineage>
        <taxon>Eukaryota</taxon>
        <taxon>Fungi</taxon>
        <taxon>Dikarya</taxon>
        <taxon>Ascomycota</taxon>
        <taxon>Pezizomycotina</taxon>
        <taxon>Dothideomycetes</taxon>
        <taxon>Pleosporomycetidae</taxon>
        <taxon>Pleosporales</taxon>
        <taxon>Pleosporineae</taxon>
        <taxon>Didymellaceae</taxon>
        <taxon>Epicoccum</taxon>
    </lineage>
</organism>
<dbReference type="EMBL" id="KZ107838">
    <property type="protein sequence ID" value="OSS55162.1"/>
    <property type="molecule type" value="Genomic_DNA"/>
</dbReference>
<dbReference type="PANTHER" id="PTHR47424:SF6">
    <property type="entry name" value="PROLINE UTILIZATION TRANS-ACTIVATOR"/>
    <property type="match status" value="1"/>
</dbReference>
<dbReference type="InterPro" id="IPR001138">
    <property type="entry name" value="Zn2Cys6_DnaBD"/>
</dbReference>
<dbReference type="CDD" id="cd12148">
    <property type="entry name" value="fungal_TF_MHR"/>
    <property type="match status" value="1"/>
</dbReference>
<dbReference type="OMA" id="HNTNHRD"/>
<protein>
    <recommendedName>
        <fullName evidence="6">Zn(2)-C6 fungal-type domain-containing protein</fullName>
    </recommendedName>
</protein>
<dbReference type="CDD" id="cd00067">
    <property type="entry name" value="GAL4"/>
    <property type="match status" value="1"/>
</dbReference>
<feature type="region of interest" description="Disordered" evidence="5">
    <location>
        <begin position="201"/>
        <end position="227"/>
    </location>
</feature>
<dbReference type="AlphaFoldDB" id="A0A1Y2MGN9"/>
<evidence type="ECO:0000256" key="3">
    <source>
        <dbReference type="ARBA" id="ARBA00023163"/>
    </source>
</evidence>
<feature type="compositionally biased region" description="Basic and acidic residues" evidence="5">
    <location>
        <begin position="205"/>
        <end position="215"/>
    </location>
</feature>
<reference evidence="7 8" key="1">
    <citation type="journal article" date="2017" name="Genome Announc.">
        <title>Genome sequence of the saprophytic ascomycete Epicoccum nigrum ICMP 19927 strain isolated from New Zealand.</title>
        <authorList>
            <person name="Fokin M."/>
            <person name="Fleetwood D."/>
            <person name="Weir B.S."/>
            <person name="Villas-Boas S.G."/>
        </authorList>
    </citation>
    <scope>NUCLEOTIDE SEQUENCE [LARGE SCALE GENOMIC DNA]</scope>
    <source>
        <strain evidence="7 8">ICMP 19927</strain>
    </source>
</reference>
<sequence>MMMPPLPMTSTSTPTPTPVSTSTVPASANSRRVPLDKRKRTETSCDKCKSRKQKCRKEPGQDACRYCIVHNIECLTTQPRKKRLYGSVEGLGNRLALLESLVKGLLPEADVNDLEELRQLGSSLGIALPGSVDGEGSAEPNSGSDKEGDEPLSLLPDQQGQVQYIGPASSFSFHLKLRSLIGAGELRSFVLFGRNAADTEPIEPEDARRDSRSLSHPDATTNVDHSSPAGARAIAISSAQPSEVPSLESLIGAYFDHINPDFPVLYEASFREAYEGYRVDPASADPAWLCSFLCVLLLSRRVARITFREDQEKLWWRRVQQLLPVVMFTSSVVAVQALLLASLHLHNTNHRDACWNLTGTAVRIAFAIGLHQDKANTVQNPLARELRKRLWWTLYAYEQMQVSSYDRPSAIEHPGSKVSGVNERLVGSDLHNPPDYSQWYNRLVVHLGSACRAPKTVRANSTDESYVGPLSPAAGVLRDMERWKDLLPQHLRLEALESAPPAFQRPILMLHALYHYTVLVLCRSALLTRANILTKEGKDSTNTALLAMANSCSDSGRSLARILLKLESIGRFDAITWWDIWYALASSSALVLDLVCLNKTTGADMSASRILLSQLADLAQRHKQNPHMPGTIEKFASIVPELQSMVNNINTSRSPAPTASLSAVSRNPSRETSRPPQLPSQEAALYPFHQTSTNNGAYMFADNIPGRFYPEPQYAGPAYSTARFDRNTQMSFMDFTINNIHDWNWGDLGSLLGNEGAPNGHPPPGPLPSQPH</sequence>
<dbReference type="SUPFAM" id="SSF57701">
    <property type="entry name" value="Zn2/Cys6 DNA-binding domain"/>
    <property type="match status" value="1"/>
</dbReference>
<evidence type="ECO:0000256" key="5">
    <source>
        <dbReference type="SAM" id="MobiDB-lite"/>
    </source>
</evidence>
<dbReference type="SMART" id="SM00066">
    <property type="entry name" value="GAL4"/>
    <property type="match status" value="1"/>
</dbReference>
<dbReference type="PROSITE" id="PS00463">
    <property type="entry name" value="ZN2_CY6_FUNGAL_1"/>
    <property type="match status" value="1"/>
</dbReference>
<evidence type="ECO:0000256" key="1">
    <source>
        <dbReference type="ARBA" id="ARBA00022723"/>
    </source>
</evidence>
<dbReference type="GO" id="GO:0000981">
    <property type="term" value="F:DNA-binding transcription factor activity, RNA polymerase II-specific"/>
    <property type="evidence" value="ECO:0007669"/>
    <property type="project" value="InterPro"/>
</dbReference>
<feature type="domain" description="Zn(2)-C6 fungal-type" evidence="6">
    <location>
        <begin position="44"/>
        <end position="76"/>
    </location>
</feature>
<evidence type="ECO:0000256" key="2">
    <source>
        <dbReference type="ARBA" id="ARBA00023015"/>
    </source>
</evidence>
<feature type="region of interest" description="Disordered" evidence="5">
    <location>
        <begin position="1"/>
        <end position="43"/>
    </location>
</feature>
<dbReference type="SMART" id="SM00906">
    <property type="entry name" value="Fungal_trans"/>
    <property type="match status" value="1"/>
</dbReference>
<dbReference type="STRING" id="105696.A0A1Y2MGN9"/>
<dbReference type="InterPro" id="IPR051127">
    <property type="entry name" value="Fungal_SecMet_Regulators"/>
</dbReference>
<dbReference type="PROSITE" id="PS50048">
    <property type="entry name" value="ZN2_CY6_FUNGAL_2"/>
    <property type="match status" value="1"/>
</dbReference>
<feature type="compositionally biased region" description="Basic and acidic residues" evidence="5">
    <location>
        <begin position="33"/>
        <end position="43"/>
    </location>
</feature>
<dbReference type="InterPro" id="IPR036864">
    <property type="entry name" value="Zn2-C6_fun-type_DNA-bd_sf"/>
</dbReference>
<accession>A0A1Y2MGN9</accession>
<keyword evidence="3" id="KW-0804">Transcription</keyword>
<feature type="region of interest" description="Disordered" evidence="5">
    <location>
        <begin position="128"/>
        <end position="154"/>
    </location>
</feature>
<keyword evidence="4" id="KW-0539">Nucleus</keyword>
<evidence type="ECO:0000259" key="6">
    <source>
        <dbReference type="PROSITE" id="PS50048"/>
    </source>
</evidence>
<proteinExistence type="predicted"/>
<dbReference type="InterPro" id="IPR007219">
    <property type="entry name" value="XnlR_reg_dom"/>
</dbReference>
<gene>
    <name evidence="7" type="ORF">B5807_01739</name>
</gene>
<name>A0A1Y2MGN9_EPING</name>
<feature type="compositionally biased region" description="Low complexity" evidence="5">
    <location>
        <begin position="8"/>
        <end position="25"/>
    </location>
</feature>
<evidence type="ECO:0000313" key="8">
    <source>
        <dbReference type="Proteomes" id="UP000193240"/>
    </source>
</evidence>
<feature type="compositionally biased region" description="Polar residues" evidence="5">
    <location>
        <begin position="649"/>
        <end position="667"/>
    </location>
</feature>
<keyword evidence="8" id="KW-1185">Reference proteome</keyword>
<dbReference type="Proteomes" id="UP000193240">
    <property type="component" value="Unassembled WGS sequence"/>
</dbReference>
<dbReference type="GO" id="GO:0003677">
    <property type="term" value="F:DNA binding"/>
    <property type="evidence" value="ECO:0007669"/>
    <property type="project" value="InterPro"/>
</dbReference>